<evidence type="ECO:0000313" key="3">
    <source>
        <dbReference type="Proteomes" id="UP001143364"/>
    </source>
</evidence>
<dbReference type="Proteomes" id="UP001143364">
    <property type="component" value="Unassembled WGS sequence"/>
</dbReference>
<reference evidence="2" key="2">
    <citation type="submission" date="2023-01" db="EMBL/GenBank/DDBJ databases">
        <authorList>
            <person name="Sun Q."/>
            <person name="Evtushenko L."/>
        </authorList>
    </citation>
    <scope>NUCLEOTIDE SEQUENCE</scope>
    <source>
        <strain evidence="2">VKM B-2555</strain>
    </source>
</reference>
<keyword evidence="3" id="KW-1185">Reference proteome</keyword>
<protein>
    <submittedName>
        <fullName evidence="2">Uncharacterized protein</fullName>
    </submittedName>
</protein>
<sequence length="52" mass="5901">MGDEGVVMCPAAVCEMEPEHVHVRQDRTDERRREHASDARTCPLSERADHIA</sequence>
<comment type="caution">
    <text evidence="2">The sequence shown here is derived from an EMBL/GenBank/DDBJ whole genome shotgun (WGS) entry which is preliminary data.</text>
</comment>
<accession>A0A9W6N375</accession>
<feature type="compositionally biased region" description="Basic and acidic residues" evidence="1">
    <location>
        <begin position="21"/>
        <end position="38"/>
    </location>
</feature>
<proteinExistence type="predicted"/>
<dbReference type="EMBL" id="BSFK01000005">
    <property type="protein sequence ID" value="GLK76003.1"/>
    <property type="molecule type" value="Genomic_DNA"/>
</dbReference>
<evidence type="ECO:0000313" key="2">
    <source>
        <dbReference type="EMBL" id="GLK76003.1"/>
    </source>
</evidence>
<gene>
    <name evidence="2" type="ORF">GCM10008171_12570</name>
</gene>
<name>A0A9W6N375_9HYPH</name>
<feature type="region of interest" description="Disordered" evidence="1">
    <location>
        <begin position="21"/>
        <end position="52"/>
    </location>
</feature>
<dbReference type="AlphaFoldDB" id="A0A9W6N375"/>
<organism evidence="2 3">
    <name type="scientific">Methylopila jiangsuensis</name>
    <dbReference type="NCBI Taxonomy" id="586230"/>
    <lineage>
        <taxon>Bacteria</taxon>
        <taxon>Pseudomonadati</taxon>
        <taxon>Pseudomonadota</taxon>
        <taxon>Alphaproteobacteria</taxon>
        <taxon>Hyphomicrobiales</taxon>
        <taxon>Methylopilaceae</taxon>
        <taxon>Methylopila</taxon>
    </lineage>
</organism>
<reference evidence="2" key="1">
    <citation type="journal article" date="2014" name="Int. J. Syst. Evol. Microbiol.">
        <title>Complete genome sequence of Corynebacterium casei LMG S-19264T (=DSM 44701T), isolated from a smear-ripened cheese.</title>
        <authorList>
            <consortium name="US DOE Joint Genome Institute (JGI-PGF)"/>
            <person name="Walter F."/>
            <person name="Albersmeier A."/>
            <person name="Kalinowski J."/>
            <person name="Ruckert C."/>
        </authorList>
    </citation>
    <scope>NUCLEOTIDE SEQUENCE</scope>
    <source>
        <strain evidence="2">VKM B-2555</strain>
    </source>
</reference>
<evidence type="ECO:0000256" key="1">
    <source>
        <dbReference type="SAM" id="MobiDB-lite"/>
    </source>
</evidence>